<feature type="transmembrane region" description="Helical" evidence="8">
    <location>
        <begin position="348"/>
        <end position="367"/>
    </location>
</feature>
<proteinExistence type="predicted"/>
<feature type="transmembrane region" description="Helical" evidence="8">
    <location>
        <begin position="234"/>
        <end position="257"/>
    </location>
</feature>
<evidence type="ECO:0000313" key="11">
    <source>
        <dbReference type="Proteomes" id="UP000034329"/>
    </source>
</evidence>
<dbReference type="PANTHER" id="PTHR33908">
    <property type="entry name" value="MANNOSYLTRANSFERASE YKCB-RELATED"/>
    <property type="match status" value="1"/>
</dbReference>
<evidence type="ECO:0000256" key="1">
    <source>
        <dbReference type="ARBA" id="ARBA00004651"/>
    </source>
</evidence>
<keyword evidence="2" id="KW-1003">Cell membrane</keyword>
<evidence type="ECO:0000256" key="3">
    <source>
        <dbReference type="ARBA" id="ARBA00022676"/>
    </source>
</evidence>
<dbReference type="GO" id="GO:0005886">
    <property type="term" value="C:plasma membrane"/>
    <property type="evidence" value="ECO:0007669"/>
    <property type="project" value="UniProtKB-SubCell"/>
</dbReference>
<evidence type="ECO:0000313" key="10">
    <source>
        <dbReference type="EMBL" id="KKU10940.1"/>
    </source>
</evidence>
<dbReference type="InterPro" id="IPR050297">
    <property type="entry name" value="LipidA_mod_glycosyltrf_83"/>
</dbReference>
<dbReference type="InterPro" id="IPR038731">
    <property type="entry name" value="RgtA/B/C-like"/>
</dbReference>
<dbReference type="GO" id="GO:0009103">
    <property type="term" value="P:lipopolysaccharide biosynthetic process"/>
    <property type="evidence" value="ECO:0007669"/>
    <property type="project" value="UniProtKB-ARBA"/>
</dbReference>
<feature type="transmembrane region" description="Helical" evidence="8">
    <location>
        <begin position="316"/>
        <end position="341"/>
    </location>
</feature>
<dbReference type="PANTHER" id="PTHR33908:SF11">
    <property type="entry name" value="MEMBRANE PROTEIN"/>
    <property type="match status" value="1"/>
</dbReference>
<evidence type="ECO:0000256" key="7">
    <source>
        <dbReference type="ARBA" id="ARBA00023136"/>
    </source>
</evidence>
<keyword evidence="4 10" id="KW-0808">Transferase</keyword>
<feature type="transmembrane region" description="Helical" evidence="8">
    <location>
        <begin position="58"/>
        <end position="78"/>
    </location>
</feature>
<dbReference type="GO" id="GO:0016763">
    <property type="term" value="F:pentosyltransferase activity"/>
    <property type="evidence" value="ECO:0007669"/>
    <property type="project" value="TreeGrafter"/>
</dbReference>
<evidence type="ECO:0000256" key="8">
    <source>
        <dbReference type="SAM" id="Phobius"/>
    </source>
</evidence>
<keyword evidence="5 8" id="KW-0812">Transmembrane</keyword>
<evidence type="ECO:0000256" key="4">
    <source>
        <dbReference type="ARBA" id="ARBA00022679"/>
    </source>
</evidence>
<dbReference type="Proteomes" id="UP000034329">
    <property type="component" value="Unassembled WGS sequence"/>
</dbReference>
<accession>A0A0G1QQL8</accession>
<comment type="caution">
    <text evidence="10">The sequence shown here is derived from an EMBL/GenBank/DDBJ whole genome shotgun (WGS) entry which is preliminary data.</text>
</comment>
<feature type="transmembrane region" description="Helical" evidence="8">
    <location>
        <begin position="143"/>
        <end position="161"/>
    </location>
</feature>
<feature type="domain" description="Glycosyltransferase RgtA/B/C/D-like" evidence="9">
    <location>
        <begin position="118"/>
        <end position="251"/>
    </location>
</feature>
<name>A0A0G1QQL8_9BACT</name>
<reference evidence="10 11" key="1">
    <citation type="journal article" date="2015" name="Nature">
        <title>rRNA introns, odd ribosomes, and small enigmatic genomes across a large radiation of phyla.</title>
        <authorList>
            <person name="Brown C.T."/>
            <person name="Hug L.A."/>
            <person name="Thomas B.C."/>
            <person name="Sharon I."/>
            <person name="Castelle C.J."/>
            <person name="Singh A."/>
            <person name="Wilkins M.J."/>
            <person name="Williams K.H."/>
            <person name="Banfield J.F."/>
        </authorList>
    </citation>
    <scope>NUCLEOTIDE SEQUENCE [LARGE SCALE GENOMIC DNA]</scope>
</reference>
<sequence length="752" mass="85674">MAFVKRSKLLLLVLITAFLLRFLGIMPGISHPDEGILQIYSWDLFKNIASQGDFNPHIFKYGSINFFLHAAVSAPVFLAAYFIEIVNSLLTSSFSSQLLSYFQFHDSVVAKYSWFLFFAGRSLTVLFGVGCVYLAYIIGKELFNKRVGILSALFLALAPLAVRDSRYVTTDIPMLFFVFLSFYFLLLTARQKLYKWHFLAGFFLGLSATVKFFPIAFLAYPFALLFAFEKKKEFIFKIFLGLFAIFLGVFVGLPFIFLEPGGFSHFLGDLGKYALPWYGSSVSSYLVSLFAFLVSFGKTPLPSLSSLTLPAFQPFLLTFLIFNGFGILPFALSVGGMLTLLFKDFRKFILLLIIPLVNFIYVTSYMPVYYERLVLPTLGFLVFFAAYAFDRIPKKFAVIVILAVFVQPFIISFSSGLSCARPRIEKQSSKWIERNIAPGASIAYMPEITFPAIELEKLVRLQPHTEFSLNEVRELGVNYAFINAGKLDYYTYMYFLYYFPAAKEAFVNSHVFLSLSEYLSSAKLLTTVEKPLMCDNSRIFYFELPEDKTQPEKLVKDYKFNGSGEESWKVQTFADGDGAILSNVQNEGRNRKGALNFIQKEVKYTPPRVRSEKIPVAAGRAYSFSVWIKSEKVSGDELQRIFARLDYYNDGYEDLRDRVNSGLHKAVLLFNYGITPMYYERERLAEKDFSDTDLPGEVIALSPRIKPSGLWQRLEVRAKAPEDAKFAVLSLSSYTDDDLEMLIDDVEFREAD</sequence>
<organism evidence="10 11">
    <name type="scientific">Candidatus Woesebacteria bacterium GW2011_GWB1_45_5</name>
    <dbReference type="NCBI Taxonomy" id="1618581"/>
    <lineage>
        <taxon>Bacteria</taxon>
        <taxon>Candidatus Woeseibacteriota</taxon>
    </lineage>
</organism>
<feature type="transmembrane region" description="Helical" evidence="8">
    <location>
        <begin position="167"/>
        <end position="186"/>
    </location>
</feature>
<evidence type="ECO:0000256" key="5">
    <source>
        <dbReference type="ARBA" id="ARBA00022692"/>
    </source>
</evidence>
<dbReference type="EMBL" id="LCLA01000001">
    <property type="protein sequence ID" value="KKU10940.1"/>
    <property type="molecule type" value="Genomic_DNA"/>
</dbReference>
<keyword evidence="7 8" id="KW-0472">Membrane</keyword>
<feature type="transmembrane region" description="Helical" evidence="8">
    <location>
        <begin position="198"/>
        <end position="228"/>
    </location>
</feature>
<feature type="transmembrane region" description="Helical" evidence="8">
    <location>
        <begin position="277"/>
        <end position="296"/>
    </location>
</feature>
<feature type="transmembrane region" description="Helical" evidence="8">
    <location>
        <begin position="114"/>
        <end position="136"/>
    </location>
</feature>
<evidence type="ECO:0000259" key="9">
    <source>
        <dbReference type="Pfam" id="PF13231"/>
    </source>
</evidence>
<evidence type="ECO:0000256" key="2">
    <source>
        <dbReference type="ARBA" id="ARBA00022475"/>
    </source>
</evidence>
<gene>
    <name evidence="10" type="ORF">UX13_C0001G0031</name>
</gene>
<feature type="transmembrane region" description="Helical" evidence="8">
    <location>
        <begin position="396"/>
        <end position="417"/>
    </location>
</feature>
<evidence type="ECO:0000256" key="6">
    <source>
        <dbReference type="ARBA" id="ARBA00022989"/>
    </source>
</evidence>
<dbReference type="Pfam" id="PF13231">
    <property type="entry name" value="PMT_2"/>
    <property type="match status" value="1"/>
</dbReference>
<dbReference type="AlphaFoldDB" id="A0A0G1QQL8"/>
<feature type="transmembrane region" description="Helical" evidence="8">
    <location>
        <begin position="373"/>
        <end position="389"/>
    </location>
</feature>
<feature type="transmembrane region" description="Helical" evidence="8">
    <location>
        <begin position="85"/>
        <end position="102"/>
    </location>
</feature>
<keyword evidence="6 8" id="KW-1133">Transmembrane helix</keyword>
<comment type="subcellular location">
    <subcellularLocation>
        <location evidence="1">Cell membrane</location>
        <topology evidence="1">Multi-pass membrane protein</topology>
    </subcellularLocation>
</comment>
<protein>
    <submittedName>
        <fullName evidence="10">Glycosyl transferase family 39</fullName>
    </submittedName>
</protein>
<keyword evidence="3" id="KW-0328">Glycosyltransferase</keyword>
<dbReference type="Gene3D" id="2.60.120.260">
    <property type="entry name" value="Galactose-binding domain-like"/>
    <property type="match status" value="1"/>
</dbReference>